<keyword evidence="5 6" id="KW-0472">Membrane</keyword>
<accession>A0A7X9RW16</accession>
<organism evidence="8 9">
    <name type="scientific">Flammeovirga aprica JL-4</name>
    <dbReference type="NCBI Taxonomy" id="694437"/>
    <lineage>
        <taxon>Bacteria</taxon>
        <taxon>Pseudomonadati</taxon>
        <taxon>Bacteroidota</taxon>
        <taxon>Cytophagia</taxon>
        <taxon>Cytophagales</taxon>
        <taxon>Flammeovirgaceae</taxon>
        <taxon>Flammeovirga</taxon>
    </lineage>
</organism>
<dbReference type="GO" id="GO:0005886">
    <property type="term" value="C:plasma membrane"/>
    <property type="evidence" value="ECO:0007669"/>
    <property type="project" value="UniProtKB-SubCell"/>
</dbReference>
<evidence type="ECO:0000256" key="5">
    <source>
        <dbReference type="ARBA" id="ARBA00023136"/>
    </source>
</evidence>
<evidence type="ECO:0000256" key="2">
    <source>
        <dbReference type="ARBA" id="ARBA00022475"/>
    </source>
</evidence>
<dbReference type="InterPro" id="IPR011701">
    <property type="entry name" value="MFS"/>
</dbReference>
<feature type="transmembrane region" description="Helical" evidence="6">
    <location>
        <begin position="323"/>
        <end position="345"/>
    </location>
</feature>
<reference evidence="8 9" key="1">
    <citation type="submission" date="2020-04" db="EMBL/GenBank/DDBJ databases">
        <title>Flammeovirga sp. SR4, a novel species isolated from seawater.</title>
        <authorList>
            <person name="Wang X."/>
        </authorList>
    </citation>
    <scope>NUCLEOTIDE SEQUENCE [LARGE SCALE GENOMIC DNA]</scope>
    <source>
        <strain evidence="8 9">ATCC 23126</strain>
    </source>
</reference>
<dbReference type="EMBL" id="JABANE010000048">
    <property type="protein sequence ID" value="NME69768.1"/>
    <property type="molecule type" value="Genomic_DNA"/>
</dbReference>
<feature type="transmembrane region" description="Helical" evidence="6">
    <location>
        <begin position="88"/>
        <end position="106"/>
    </location>
</feature>
<keyword evidence="9" id="KW-1185">Reference proteome</keyword>
<dbReference type="InterPro" id="IPR050189">
    <property type="entry name" value="MFS_Efflux_Transporters"/>
</dbReference>
<feature type="domain" description="Major facilitator superfamily (MFS) profile" evidence="7">
    <location>
        <begin position="20"/>
        <end position="424"/>
    </location>
</feature>
<comment type="subcellular location">
    <subcellularLocation>
        <location evidence="1">Cell membrane</location>
        <topology evidence="1">Multi-pass membrane protein</topology>
    </subcellularLocation>
</comment>
<evidence type="ECO:0000256" key="6">
    <source>
        <dbReference type="SAM" id="Phobius"/>
    </source>
</evidence>
<dbReference type="SUPFAM" id="SSF103473">
    <property type="entry name" value="MFS general substrate transporter"/>
    <property type="match status" value="1"/>
</dbReference>
<feature type="transmembrane region" description="Helical" evidence="6">
    <location>
        <begin position="179"/>
        <end position="197"/>
    </location>
</feature>
<dbReference type="InterPro" id="IPR020846">
    <property type="entry name" value="MFS_dom"/>
</dbReference>
<feature type="transmembrane region" description="Helical" evidence="6">
    <location>
        <begin position="112"/>
        <end position="132"/>
    </location>
</feature>
<evidence type="ECO:0000313" key="9">
    <source>
        <dbReference type="Proteomes" id="UP000576082"/>
    </source>
</evidence>
<proteinExistence type="predicted"/>
<evidence type="ECO:0000256" key="3">
    <source>
        <dbReference type="ARBA" id="ARBA00022692"/>
    </source>
</evidence>
<dbReference type="AlphaFoldDB" id="A0A7X9RW16"/>
<keyword evidence="3 6" id="KW-0812">Transmembrane</keyword>
<feature type="transmembrane region" description="Helical" evidence="6">
    <location>
        <begin position="230"/>
        <end position="250"/>
    </location>
</feature>
<evidence type="ECO:0000256" key="1">
    <source>
        <dbReference type="ARBA" id="ARBA00004651"/>
    </source>
</evidence>
<protein>
    <submittedName>
        <fullName evidence="8">MFS transporter</fullName>
    </submittedName>
</protein>
<feature type="transmembrane region" description="Helical" evidence="6">
    <location>
        <begin position="357"/>
        <end position="380"/>
    </location>
</feature>
<evidence type="ECO:0000259" key="7">
    <source>
        <dbReference type="PROSITE" id="PS50850"/>
    </source>
</evidence>
<feature type="transmembrane region" description="Helical" evidence="6">
    <location>
        <begin position="18"/>
        <end position="39"/>
    </location>
</feature>
<name>A0A7X9RW16_9BACT</name>
<dbReference type="RefSeq" id="WP_169658026.1">
    <property type="nucleotide sequence ID" value="NZ_JABANE010000048.1"/>
</dbReference>
<feature type="transmembrane region" description="Helical" evidence="6">
    <location>
        <begin position="59"/>
        <end position="81"/>
    </location>
</feature>
<dbReference type="PANTHER" id="PTHR43124">
    <property type="entry name" value="PURINE EFFLUX PUMP PBUE"/>
    <property type="match status" value="1"/>
</dbReference>
<dbReference type="Proteomes" id="UP000576082">
    <property type="component" value="Unassembled WGS sequence"/>
</dbReference>
<feature type="transmembrane region" description="Helical" evidence="6">
    <location>
        <begin position="400"/>
        <end position="419"/>
    </location>
</feature>
<dbReference type="CDD" id="cd06174">
    <property type="entry name" value="MFS"/>
    <property type="match status" value="1"/>
</dbReference>
<sequence>MATVATQQEQQSISLKSILAVFSAGAFFFYSFIQMTLFSTEAMKGFFMGKLALSTVSEFGSFAGTFLYGTVLLLIPVGVLLDKVSVKKVVLSMCAVAVVCVFGTALTDNVLIASVLRFTLGIAHCVAFMAPFRLAPRWFPSSKLALISGLLVTFAVFGGWVSGAPVLMLLDTFGGQTTMLINGGIGIVIFILIALFVKDSPEEENGNQEDDNGLSLIEGLKLAASNSQNWLAGLYIGLLNLSVLLLGAVWGTTYLKFVNPDFSEATSTGIIGMIFIGTMIGSPLCGWISDQLQSRKKAMLGGGVLSLAIMLLIMFPISTGATYFYTLFLLLGIITAAQTIGYPVIGESNSDEVLGTANGLSAVVLMGIGAVGQPLFGWLVSYFGGHENSTPEALQTAFQAAIWVMPIAFVLACICSISLKETFKKA</sequence>
<gene>
    <name evidence="8" type="ORF">HHU12_17465</name>
</gene>
<comment type="caution">
    <text evidence="8">The sequence shown here is derived from an EMBL/GenBank/DDBJ whole genome shotgun (WGS) entry which is preliminary data.</text>
</comment>
<dbReference type="GO" id="GO:0022857">
    <property type="term" value="F:transmembrane transporter activity"/>
    <property type="evidence" value="ECO:0007669"/>
    <property type="project" value="InterPro"/>
</dbReference>
<dbReference type="InterPro" id="IPR036259">
    <property type="entry name" value="MFS_trans_sf"/>
</dbReference>
<keyword evidence="4 6" id="KW-1133">Transmembrane helix</keyword>
<dbReference type="Pfam" id="PF07690">
    <property type="entry name" value="MFS_1"/>
    <property type="match status" value="1"/>
</dbReference>
<feature type="transmembrane region" description="Helical" evidence="6">
    <location>
        <begin position="270"/>
        <end position="288"/>
    </location>
</feature>
<feature type="transmembrane region" description="Helical" evidence="6">
    <location>
        <begin position="144"/>
        <end position="167"/>
    </location>
</feature>
<evidence type="ECO:0000256" key="4">
    <source>
        <dbReference type="ARBA" id="ARBA00022989"/>
    </source>
</evidence>
<dbReference type="PROSITE" id="PS50850">
    <property type="entry name" value="MFS"/>
    <property type="match status" value="1"/>
</dbReference>
<feature type="transmembrane region" description="Helical" evidence="6">
    <location>
        <begin position="300"/>
        <end position="317"/>
    </location>
</feature>
<dbReference type="Gene3D" id="1.20.1250.20">
    <property type="entry name" value="MFS general substrate transporter like domains"/>
    <property type="match status" value="2"/>
</dbReference>
<evidence type="ECO:0000313" key="8">
    <source>
        <dbReference type="EMBL" id="NME69768.1"/>
    </source>
</evidence>
<dbReference type="PANTHER" id="PTHR43124:SF3">
    <property type="entry name" value="CHLORAMPHENICOL EFFLUX PUMP RV0191"/>
    <property type="match status" value="1"/>
</dbReference>
<keyword evidence="2" id="KW-1003">Cell membrane</keyword>